<dbReference type="GO" id="GO:0006281">
    <property type="term" value="P:DNA repair"/>
    <property type="evidence" value="ECO:0007669"/>
    <property type="project" value="UniProtKB-UniRule"/>
</dbReference>
<dbReference type="PANTHER" id="PTHR45685:SF2">
    <property type="entry name" value="CHROMATIN-REMODELING ATPASE INO80"/>
    <property type="match status" value="1"/>
</dbReference>
<dbReference type="SUPFAM" id="SSF52540">
    <property type="entry name" value="P-loop containing nucleoside triphosphate hydrolases"/>
    <property type="match status" value="2"/>
</dbReference>
<feature type="domain" description="Helicase ATP-binding" evidence="14">
    <location>
        <begin position="693"/>
        <end position="865"/>
    </location>
</feature>
<dbReference type="GO" id="GO:0006338">
    <property type="term" value="P:chromatin remodeling"/>
    <property type="evidence" value="ECO:0007669"/>
    <property type="project" value="UniProtKB-UniRule"/>
</dbReference>
<dbReference type="InterPro" id="IPR049730">
    <property type="entry name" value="SNF2/RAD54-like_C"/>
</dbReference>
<keyword evidence="7 11" id="KW-0067">ATP-binding</keyword>
<feature type="compositionally biased region" description="Basic and acidic residues" evidence="13">
    <location>
        <begin position="230"/>
        <end position="246"/>
    </location>
</feature>
<comment type="catalytic activity">
    <reaction evidence="11">
        <text>ATP + H2O = ADP + phosphate + H(+)</text>
        <dbReference type="Rhea" id="RHEA:13065"/>
        <dbReference type="ChEBI" id="CHEBI:15377"/>
        <dbReference type="ChEBI" id="CHEBI:15378"/>
        <dbReference type="ChEBI" id="CHEBI:30616"/>
        <dbReference type="ChEBI" id="CHEBI:43474"/>
        <dbReference type="ChEBI" id="CHEBI:456216"/>
    </reaction>
</comment>
<evidence type="ECO:0000256" key="8">
    <source>
        <dbReference type="ARBA" id="ARBA00023125"/>
    </source>
</evidence>
<comment type="function">
    <text evidence="11">ATPase component of the INO80 complex which remodels chromatin by shifting nucleosomes and is involved in DNA repair.</text>
</comment>
<keyword evidence="4" id="KW-0547">Nucleotide-binding</keyword>
<dbReference type="KEGG" id="hazt:108669195"/>
<dbReference type="Pfam" id="PF00176">
    <property type="entry name" value="SNF2-rel_dom"/>
    <property type="match status" value="1"/>
</dbReference>
<protein>
    <recommendedName>
        <fullName evidence="3 11">Chromatin-remodeling ATPase INO80</fullName>
        <ecNumber evidence="11">3.6.4.-</ecNumber>
    </recommendedName>
</protein>
<feature type="region of interest" description="Disordered" evidence="13">
    <location>
        <begin position="1617"/>
        <end position="1667"/>
    </location>
</feature>
<feature type="region of interest" description="Disordered" evidence="13">
    <location>
        <begin position="1688"/>
        <end position="1735"/>
    </location>
</feature>
<dbReference type="Gene3D" id="3.40.50.300">
    <property type="entry name" value="P-loop containing nucleotide triphosphate hydrolases"/>
    <property type="match status" value="2"/>
</dbReference>
<dbReference type="Proteomes" id="UP000694843">
    <property type="component" value="Unplaced"/>
</dbReference>
<dbReference type="InterPro" id="IPR000330">
    <property type="entry name" value="SNF2_N"/>
</dbReference>
<feature type="compositionally biased region" description="Low complexity" evidence="13">
    <location>
        <begin position="345"/>
        <end position="356"/>
    </location>
</feature>
<keyword evidence="5 11" id="KW-0227">DNA damage</keyword>
<reference evidence="18" key="1">
    <citation type="submission" date="2025-08" db="UniProtKB">
        <authorList>
            <consortium name="RefSeq"/>
        </authorList>
    </citation>
    <scope>IDENTIFICATION</scope>
    <source>
        <tissue evidence="18">Whole organism</tissue>
    </source>
</reference>
<dbReference type="PROSITE" id="PS51194">
    <property type="entry name" value="HELICASE_CTER"/>
    <property type="match status" value="1"/>
</dbReference>
<keyword evidence="10" id="KW-0539">Nucleus</keyword>
<dbReference type="Pfam" id="PF13892">
    <property type="entry name" value="DBINO"/>
    <property type="match status" value="1"/>
</dbReference>
<feature type="region of interest" description="Disordered" evidence="13">
    <location>
        <begin position="650"/>
        <end position="669"/>
    </location>
</feature>
<keyword evidence="12" id="KW-0175">Coiled coil</keyword>
<evidence type="ECO:0000259" key="16">
    <source>
        <dbReference type="PROSITE" id="PS51413"/>
    </source>
</evidence>
<dbReference type="InterPro" id="IPR020838">
    <property type="entry name" value="DBINO"/>
</dbReference>
<feature type="region of interest" description="Disordered" evidence="13">
    <location>
        <begin position="342"/>
        <end position="374"/>
    </location>
</feature>
<evidence type="ECO:0000259" key="14">
    <source>
        <dbReference type="PROSITE" id="PS51192"/>
    </source>
</evidence>
<feature type="coiled-coil region" evidence="12">
    <location>
        <begin position="519"/>
        <end position="546"/>
    </location>
</feature>
<evidence type="ECO:0000313" key="17">
    <source>
        <dbReference type="Proteomes" id="UP000694843"/>
    </source>
</evidence>
<dbReference type="GO" id="GO:0003677">
    <property type="term" value="F:DNA binding"/>
    <property type="evidence" value="ECO:0007669"/>
    <property type="project" value="UniProtKB-UniRule"/>
</dbReference>
<dbReference type="Pfam" id="PF00271">
    <property type="entry name" value="Helicase_C"/>
    <property type="match status" value="1"/>
</dbReference>
<dbReference type="InterPro" id="IPR050520">
    <property type="entry name" value="INO80/SWR1_helicase"/>
</dbReference>
<dbReference type="InterPro" id="IPR001650">
    <property type="entry name" value="Helicase_C-like"/>
</dbReference>
<dbReference type="InterPro" id="IPR027417">
    <property type="entry name" value="P-loop_NTPase"/>
</dbReference>
<dbReference type="EC" id="3.6.4.-" evidence="11"/>
<dbReference type="PROSITE" id="PS51413">
    <property type="entry name" value="DBINO"/>
    <property type="match status" value="1"/>
</dbReference>
<keyword evidence="8 11" id="KW-0238">DNA-binding</keyword>
<comment type="domain">
    <text evidence="11">The DBINO region is involved in binding to DNA.</text>
</comment>
<feature type="compositionally biased region" description="Low complexity" evidence="13">
    <location>
        <begin position="1724"/>
        <end position="1733"/>
    </location>
</feature>
<dbReference type="Gene3D" id="3.40.50.10810">
    <property type="entry name" value="Tandem AAA-ATPase domain"/>
    <property type="match status" value="1"/>
</dbReference>
<keyword evidence="6 11" id="KW-0378">Hydrolase</keyword>
<dbReference type="InterPro" id="IPR014001">
    <property type="entry name" value="Helicase_ATP-bd"/>
</dbReference>
<evidence type="ECO:0000256" key="13">
    <source>
        <dbReference type="SAM" id="MobiDB-lite"/>
    </source>
</evidence>
<dbReference type="FunFam" id="3.40.50.10810:FF:000006">
    <property type="entry name" value="Putative DNA helicase INO80"/>
    <property type="match status" value="1"/>
</dbReference>
<evidence type="ECO:0000256" key="7">
    <source>
        <dbReference type="ARBA" id="ARBA00022840"/>
    </source>
</evidence>
<evidence type="ECO:0000256" key="12">
    <source>
        <dbReference type="SAM" id="Coils"/>
    </source>
</evidence>
<dbReference type="GO" id="GO:0042393">
    <property type="term" value="F:histone binding"/>
    <property type="evidence" value="ECO:0007669"/>
    <property type="project" value="TreeGrafter"/>
</dbReference>
<feature type="region of interest" description="Disordered" evidence="13">
    <location>
        <begin position="1"/>
        <end position="22"/>
    </location>
</feature>
<feature type="domain" description="Helicase C-terminal" evidence="15">
    <location>
        <begin position="1406"/>
        <end position="1563"/>
    </location>
</feature>
<feature type="compositionally biased region" description="Low complexity" evidence="13">
    <location>
        <begin position="1248"/>
        <end position="1261"/>
    </location>
</feature>
<proteinExistence type="inferred from homology"/>
<feature type="compositionally biased region" description="Polar residues" evidence="13">
    <location>
        <begin position="176"/>
        <end position="186"/>
    </location>
</feature>
<dbReference type="CTD" id="54617"/>
<evidence type="ECO:0000256" key="11">
    <source>
        <dbReference type="RuleBase" id="RU368001"/>
    </source>
</evidence>
<dbReference type="GO" id="GO:0031011">
    <property type="term" value="C:Ino80 complex"/>
    <property type="evidence" value="ECO:0007669"/>
    <property type="project" value="UniProtKB-UniRule"/>
</dbReference>
<comment type="subcellular location">
    <subcellularLocation>
        <location evidence="1 11">Nucleus</location>
    </subcellularLocation>
</comment>
<dbReference type="CDD" id="cd18793">
    <property type="entry name" value="SF2_C_SNF"/>
    <property type="match status" value="1"/>
</dbReference>
<evidence type="ECO:0000259" key="15">
    <source>
        <dbReference type="PROSITE" id="PS51194"/>
    </source>
</evidence>
<dbReference type="GO" id="GO:0005524">
    <property type="term" value="F:ATP binding"/>
    <property type="evidence" value="ECO:0007669"/>
    <property type="project" value="UniProtKB-UniRule"/>
</dbReference>
<comment type="similarity">
    <text evidence="2 11">Belongs to the SNF2/RAD54 helicase family.</text>
</comment>
<feature type="region of interest" description="Disordered" evidence="13">
    <location>
        <begin position="161"/>
        <end position="267"/>
    </location>
</feature>
<name>A0A8B7NEE5_HYAAZ</name>
<feature type="region of interest" description="Disordered" evidence="13">
    <location>
        <begin position="1188"/>
        <end position="1283"/>
    </location>
</feature>
<feature type="compositionally biased region" description="Low complexity" evidence="13">
    <location>
        <begin position="1222"/>
        <end position="1241"/>
    </location>
</feature>
<feature type="domain" description="DBINO" evidence="16">
    <location>
        <begin position="445"/>
        <end position="570"/>
    </location>
</feature>
<evidence type="ECO:0000313" key="18">
    <source>
        <dbReference type="RefSeq" id="XP_018011987.1"/>
    </source>
</evidence>
<dbReference type="PANTHER" id="PTHR45685">
    <property type="entry name" value="HELICASE SRCAP-RELATED"/>
    <property type="match status" value="1"/>
</dbReference>
<accession>A0A8B7NEE5</accession>
<evidence type="ECO:0000256" key="3">
    <source>
        <dbReference type="ARBA" id="ARBA00019805"/>
    </source>
</evidence>
<dbReference type="OrthoDB" id="5847120at2759"/>
<evidence type="ECO:0000256" key="1">
    <source>
        <dbReference type="ARBA" id="ARBA00004123"/>
    </source>
</evidence>
<keyword evidence="17" id="KW-1185">Reference proteome</keyword>
<evidence type="ECO:0000256" key="6">
    <source>
        <dbReference type="ARBA" id="ARBA00022801"/>
    </source>
</evidence>
<evidence type="ECO:0000256" key="9">
    <source>
        <dbReference type="ARBA" id="ARBA00023204"/>
    </source>
</evidence>
<dbReference type="RefSeq" id="XP_018011987.1">
    <property type="nucleotide sequence ID" value="XM_018156498.2"/>
</dbReference>
<dbReference type="GO" id="GO:0016887">
    <property type="term" value="F:ATP hydrolysis activity"/>
    <property type="evidence" value="ECO:0007669"/>
    <property type="project" value="TreeGrafter"/>
</dbReference>
<evidence type="ECO:0000256" key="5">
    <source>
        <dbReference type="ARBA" id="ARBA00022763"/>
    </source>
</evidence>
<dbReference type="OMA" id="NYDCERM"/>
<dbReference type="InterPro" id="IPR038718">
    <property type="entry name" value="SNF2-like_sf"/>
</dbReference>
<evidence type="ECO:0000256" key="4">
    <source>
        <dbReference type="ARBA" id="ARBA00022741"/>
    </source>
</evidence>
<organism evidence="17 18">
    <name type="scientific">Hyalella azteca</name>
    <name type="common">Amphipod</name>
    <dbReference type="NCBI Taxonomy" id="294128"/>
    <lineage>
        <taxon>Eukaryota</taxon>
        <taxon>Metazoa</taxon>
        <taxon>Ecdysozoa</taxon>
        <taxon>Arthropoda</taxon>
        <taxon>Crustacea</taxon>
        <taxon>Multicrustacea</taxon>
        <taxon>Malacostraca</taxon>
        <taxon>Eumalacostraca</taxon>
        <taxon>Peracarida</taxon>
        <taxon>Amphipoda</taxon>
        <taxon>Senticaudata</taxon>
        <taxon>Talitrida</taxon>
        <taxon>Talitroidea</taxon>
        <taxon>Hyalellidae</taxon>
        <taxon>Hyalella</taxon>
    </lineage>
</organism>
<sequence length="1777" mass="199153">MASQNHASQISGSVQTQTQLSNGGALAEPIHLQSLYRSLKLDPFLDYVEDIISQPISDSDSLSEDDDDPETQLLRKELTSLEKASCLYNFSSVQKKRRWVCDALCHSSDSDSDSNYLESSSSHLYSSAKRRKQGFDYKSQLFDDNVHVFGEVSSCEPQERNMFLPGSLRPEAGPLNFNSNNQSNDIQNKESENDASSNEDAESSENSDENTDEEDEDDDDDNDDDDDAHNDENRSIEKNFSLRDEDGIPGEGGCRPKRQHSLSPEERREMRINAMIREHLIRKSHAASYFSQKWSVKDMPSVDPLVEDNPYKGRGFLYYGAGLLSSVDRYNDNQRYLACSRRVRSSVGSKGSRGASNGAAPVGGSKVDQRRPASGSLVMEAAIKEEDDDTNFDQNSENLLGMDYDGEESLADEDISKIRTRAPYKKEKKGKKLDAQALAMRRHKLWLLMTRKEVVRSQRTRAAAHKEMLHSCKRIATAATKTYRHKALQSQKIVKEKVWLLKRLSRSMQNEWRKFDRIIKEQNKRAEKEAEEQRKMDKEIMEAKRQQRKVNFLITLPELYAHFMRDKISGRPDDGTSTEILKQLEDAPNVGGSTPAEGLTLAGGPTSAGDLTPAAAAAASAVSLADEDYDCEALKRQALHTAQEAVRSQRSLMSKYDQSRQGGGGSGEKEFMQPEIFMGQLKSYQLKGMNWIANLYYFGINGILADEMGLGKTVQAIAFLAHICEEYDSWGPFLIVTPASTLHNWTAEINRFVPEFKVVPYWGTPEERKSLRKFFDLRNCGDRKAASFHVVVTSYHIVIQDFKFLNRLKWNYMVLDEAQAIKSINSQRWKLLLGFSCRNRLLLSGTPIQNTMAELWALLHFIMPALFDSHQWFNEWFSKDIEGHAENRTHVDEKHLNRLHTILKPFMLRRIKTEVENELTDKIEIMVYCPLTLRQKFLYSGLKNKISIDELLHSTSGSATTPASVTNSLMNLVMQFRKVCNHPELLERREVQSSLWSVPLAALVPRLLYHVALDGPPLVPAFLSPFCPHHVHTQLYSRDAASNQDGGAVWLTSWWFAALCGVSVAEACLLLVGDVVTTWRLLHHYHHHTLHISHHMQRWHASSHHSLSDGNCSYLSSGSSSSARKSFLNNGSLILPGHDMSGDVLRSLVFCTHTSPFYAFVDHVVRSVPETSAHRLMRLNKRNKPRIEEVSSGVAGKLEPEDDISSRLDASGSLPSRSKDTSSVASSPVASSSVASQSSNSPTKSAVSSPKKSPRLKSPSKTCGVRTSECPTSPSGEEDVPARPFIPRLPVTRACEPTSLPAFLAQTCPKVMCSGRRLYSYDQHACVSAAPLRPPLALQMLQRGVAHVQQMERASMGDISLETPCPMQAPERGGLDALTSETGADWNHVIIPDKHSLMMDAGKLFVLDSLLSRMKAAGNRVLIYSQMTKMINLLEDYMRHRQHKYMRLDGSSKISERRDMVADFQSKSDIFVFLLSTRAGGVGINLTAADTVIFYDSDWNPTVDQQAMDRTHRVGQTKQVTVYRLICKGTIEERILQRAKEKSEIQRMVISGGSFKPDTLKPKEVVSLLLDDDIEQQFRARQDERRALDERRVEYNREKMRKRYAEKKLERELLEGKKRRVEEEGDETKSFSQPPTPSDADDGKLAAEEQASDPSLPPQPVCRGDVQNVEPSTSAAFITDLPSGIQGSVLGNTTVRGHRKRGRPRMSGVRGRAAAMPRPPPPADSSSSSAPAAVVVKRGRGRPRLLPLGPGHMGQRPLQQLPAALGALQQRPLDMTQ</sequence>
<evidence type="ECO:0000256" key="10">
    <source>
        <dbReference type="ARBA" id="ARBA00023242"/>
    </source>
</evidence>
<dbReference type="PROSITE" id="PS51192">
    <property type="entry name" value="HELICASE_ATP_BIND_1"/>
    <property type="match status" value="1"/>
</dbReference>
<keyword evidence="9 11" id="KW-0234">DNA repair</keyword>
<feature type="compositionally biased region" description="Acidic residues" evidence="13">
    <location>
        <begin position="197"/>
        <end position="229"/>
    </location>
</feature>
<dbReference type="SMART" id="SM00490">
    <property type="entry name" value="HELICc"/>
    <property type="match status" value="1"/>
</dbReference>
<dbReference type="SMART" id="SM00487">
    <property type="entry name" value="DEXDc"/>
    <property type="match status" value="1"/>
</dbReference>
<comment type="subunit">
    <text evidence="11">Component of the INO80 chromatin-remodeling complex.</text>
</comment>
<gene>
    <name evidence="18" type="primary">LOC108669195</name>
</gene>
<dbReference type="GeneID" id="108669195"/>
<evidence type="ECO:0000256" key="2">
    <source>
        <dbReference type="ARBA" id="ARBA00007025"/>
    </source>
</evidence>